<keyword evidence="2" id="KW-1185">Reference proteome</keyword>
<evidence type="ECO:0000313" key="2">
    <source>
        <dbReference type="Proteomes" id="UP000798662"/>
    </source>
</evidence>
<name>A0ACC3C092_PYRYE</name>
<evidence type="ECO:0000313" key="1">
    <source>
        <dbReference type="EMBL" id="KAK1863217.1"/>
    </source>
</evidence>
<dbReference type="Proteomes" id="UP000798662">
    <property type="component" value="Chromosome 2"/>
</dbReference>
<comment type="caution">
    <text evidence="1">The sequence shown here is derived from an EMBL/GenBank/DDBJ whole genome shotgun (WGS) entry which is preliminary data.</text>
</comment>
<organism evidence="1 2">
    <name type="scientific">Pyropia yezoensis</name>
    <name type="common">Susabi-nori</name>
    <name type="synonym">Porphyra yezoensis</name>
    <dbReference type="NCBI Taxonomy" id="2788"/>
    <lineage>
        <taxon>Eukaryota</taxon>
        <taxon>Rhodophyta</taxon>
        <taxon>Bangiophyceae</taxon>
        <taxon>Bangiales</taxon>
        <taxon>Bangiaceae</taxon>
        <taxon>Pyropia</taxon>
    </lineage>
</organism>
<protein>
    <submittedName>
        <fullName evidence="1">Uncharacterized protein</fullName>
    </submittedName>
</protein>
<sequence>MAPLHRTVGGVLLLAVTAAAAAGAPAAADELLDLTPDALADSILADMNMTADPCDDAYEYACGGWIAKHTIPAHEKGVGRAYRTIRGRVRVALDAMFRGEMATTKPGILYADCMADRPDDLSTLGRFGPALHPLVADGTYESVVTAVATLHSNYGGMPLVEPSATNNRMVADQMTLWMDRPSVGMSSEGYKPKTPEDEALQSAYKKFLKVMMTTAAEAGLLGTTPAAGLEGSGFATVDEAADAVYAFEEKIRAFRTIGYKAWKELQNPPRYIFTPLAGTPDLEFPAALMKLLGVKLPADGQVVCKYPKYHAALNDWLKAEVVGNVGSARATLQAYLAMKATRSFSSRGLTGPTAAAAFDQYKTVVKGSKAPPPKLNLCVSHVADLFPAEVGAAFTAKFFSAEKVQFATDMVSDIRAAYKGIIQRAEWMDTPTRTAALQKLSQMGQVVADVTPNAGDDTSAVVVTKGKYAESFLSAALHHWRIQWVRLSQPRAAKEVSLRPWETNARYSSGRNEFTIPVGILQVPFFAPNMPHALTFGAVGRTMGHEITHGFDNRGRRFDGRGVYVNWWSESTNAAFEKKAQCFIDLFNTYVPPDLPGMHVDGENTLPENLADAGGVKASWEAFQARVAGRKTGPRNAKLHALFNDDQLFALGFAQTWCRKYTVEAQRKRLADDVHSPGRFRAEGTLSQFPPFAAAFKCKSGARYNPPKRCSLCPPPPRRQRPSRAVTALAGLAVAAATATTAGRPVAGAVATTGEPVELTSDNFGALVRNADAPALVAFTAPWCHSAACGALRTTLGAVAAVAPAVTVGLVDADAHRSLGAAYGVRSFPTLKWFPAGASATAEDVPAAVAAAGATAPLDAATLGDYVSGRAADAAAAAALPPATLLDVLLTDTRAGAWLLAERVRLVAANTVGDGGSSSSAVAGGGDAGASLTSSSTAGRLAVVDALLAERARRVGDHPYLSSAADFVGTVKDAAVAKAASLAAAVRGAVGGGAPAQPAAAAADAARDGVDAASRAAADAAGRVRGAASDAADAAADAASRGGRVAGAAGDRAADAAGTAADAAAGAAADAADAAYATGASAADSVADAAGRVADAAYVGGSHAAGFASRVAGRAGDRAAAAAAYARDSEAATAAAAAAARAEAAVTAAGASASESLRATAATARERSLAAAEAAYERALELGAVASARAADAGGAVADAARGAADGAADRGAAAADAVVDAAGVAAERGAAAGGVVVDAAGAAADVAVAGGG</sequence>
<reference evidence="1" key="1">
    <citation type="submission" date="2019-11" db="EMBL/GenBank/DDBJ databases">
        <title>Nori genome reveals adaptations in red seaweeds to the harsh intertidal environment.</title>
        <authorList>
            <person name="Wang D."/>
            <person name="Mao Y."/>
        </authorList>
    </citation>
    <scope>NUCLEOTIDE SEQUENCE</scope>
    <source>
        <tissue evidence="1">Gametophyte</tissue>
    </source>
</reference>
<proteinExistence type="predicted"/>
<gene>
    <name evidence="1" type="ORF">I4F81_005778</name>
</gene>
<accession>A0ACC3C092</accession>
<dbReference type="EMBL" id="CM020619">
    <property type="protein sequence ID" value="KAK1863217.1"/>
    <property type="molecule type" value="Genomic_DNA"/>
</dbReference>